<feature type="compositionally biased region" description="Basic and acidic residues" evidence="6">
    <location>
        <begin position="981"/>
        <end position="992"/>
    </location>
</feature>
<dbReference type="SUPFAM" id="SSF52540">
    <property type="entry name" value="P-loop containing nucleoside triphosphate hydrolases"/>
    <property type="match status" value="2"/>
</dbReference>
<feature type="region of interest" description="Disordered" evidence="6">
    <location>
        <begin position="1"/>
        <end position="259"/>
    </location>
</feature>
<evidence type="ECO:0000256" key="2">
    <source>
        <dbReference type="ARBA" id="ARBA00022741"/>
    </source>
</evidence>
<keyword evidence="5" id="KW-0539">Nucleus</keyword>
<dbReference type="FunFam" id="3.40.50.10810:FF:000019">
    <property type="entry name" value="DNA excision repair protein ERCC-6-like 2 isoform X1"/>
    <property type="match status" value="1"/>
</dbReference>
<protein>
    <submittedName>
        <fullName evidence="9">RAD26-like SNF2 family DNA-dependent ATPase</fullName>
    </submittedName>
</protein>
<dbReference type="GO" id="GO:0005524">
    <property type="term" value="F:ATP binding"/>
    <property type="evidence" value="ECO:0007669"/>
    <property type="project" value="InterPro"/>
</dbReference>
<dbReference type="GO" id="GO:0016787">
    <property type="term" value="F:hydrolase activity"/>
    <property type="evidence" value="ECO:0007669"/>
    <property type="project" value="UniProtKB-KW"/>
</dbReference>
<organism evidence="9 10">
    <name type="scientific">Armillaria luteobubalina</name>
    <dbReference type="NCBI Taxonomy" id="153913"/>
    <lineage>
        <taxon>Eukaryota</taxon>
        <taxon>Fungi</taxon>
        <taxon>Dikarya</taxon>
        <taxon>Basidiomycota</taxon>
        <taxon>Agaricomycotina</taxon>
        <taxon>Agaricomycetes</taxon>
        <taxon>Agaricomycetidae</taxon>
        <taxon>Agaricales</taxon>
        <taxon>Marasmiineae</taxon>
        <taxon>Physalacriaceae</taxon>
        <taxon>Armillaria</taxon>
    </lineage>
</organism>
<comment type="subcellular location">
    <subcellularLocation>
        <location evidence="1">Nucleus</location>
    </subcellularLocation>
</comment>
<feature type="compositionally biased region" description="Basic residues" evidence="6">
    <location>
        <begin position="47"/>
        <end position="57"/>
    </location>
</feature>
<keyword evidence="10" id="KW-1185">Reference proteome</keyword>
<comment type="caution">
    <text evidence="9">The sequence shown here is derived from an EMBL/GenBank/DDBJ whole genome shotgun (WGS) entry which is preliminary data.</text>
</comment>
<feature type="compositionally biased region" description="Acidic residues" evidence="6">
    <location>
        <begin position="227"/>
        <end position="243"/>
    </location>
</feature>
<evidence type="ECO:0000256" key="5">
    <source>
        <dbReference type="ARBA" id="ARBA00023242"/>
    </source>
</evidence>
<feature type="compositionally biased region" description="Basic residues" evidence="6">
    <location>
        <begin position="960"/>
        <end position="973"/>
    </location>
</feature>
<evidence type="ECO:0000256" key="3">
    <source>
        <dbReference type="ARBA" id="ARBA00022801"/>
    </source>
</evidence>
<dbReference type="CDD" id="cd18793">
    <property type="entry name" value="SF2_C_SNF"/>
    <property type="match status" value="1"/>
</dbReference>
<dbReference type="PROSITE" id="PS51194">
    <property type="entry name" value="HELICASE_CTER"/>
    <property type="match status" value="1"/>
</dbReference>
<feature type="compositionally biased region" description="Polar residues" evidence="6">
    <location>
        <begin position="1"/>
        <end position="10"/>
    </location>
</feature>
<dbReference type="PROSITE" id="PS51192">
    <property type="entry name" value="HELICASE_ATP_BIND_1"/>
    <property type="match status" value="1"/>
</dbReference>
<dbReference type="Gene3D" id="3.40.50.300">
    <property type="entry name" value="P-loop containing nucleotide triphosphate hydrolases"/>
    <property type="match status" value="1"/>
</dbReference>
<dbReference type="InterPro" id="IPR014001">
    <property type="entry name" value="Helicase_ATP-bd"/>
</dbReference>
<evidence type="ECO:0000313" key="10">
    <source>
        <dbReference type="Proteomes" id="UP001175228"/>
    </source>
</evidence>
<dbReference type="EMBL" id="JAUEPU010000012">
    <property type="protein sequence ID" value="KAK0497746.1"/>
    <property type="molecule type" value="Genomic_DNA"/>
</dbReference>
<dbReference type="PANTHER" id="PTHR45629:SF7">
    <property type="entry name" value="DNA EXCISION REPAIR PROTEIN ERCC-6-RELATED"/>
    <property type="match status" value="1"/>
</dbReference>
<sequence length="1093" mass="123496">MASVATSTKVKVSGYAKRNNASAAVPLELDSDSDFNPGAYIPEDTKKKNKRTKRTSHLKSGSSGGKKRQRDSDDDYDAPKAHKRYRPDVKGENPLLEFFNDTEELDLHSASEDETDEEEEEEDDDDQEEQDDEEPIILKSMVGFTRKTVPEKPTQPPIEDDSVTESDTDEDEVISVPQAQALAAKAIPHDDSVTESDTEDEIEGPLAPPAASNPSQTKPIYDPNSVTEDDSETEDDSDMDDEPMMISQHMKPRPGFPLAPGQKPLGPLILDEAKGIKVPAAINTYLREYQRGGIKFFYRQYSEGRGGLLGDDMGLGKTIQVISFLAAIMRKDGVVTDKWRRRNHVSQLQDGSAWKKRRELPDADATWPTCLIIAPTSLVLNWARELKTWGYFEVGLYVGNKENRRVVLDDFKKGRLDVVITSFDLARREIDAIDTLSWTCIFVDEVHRVKNITSKITQAYHQFTTKRRFGLTGTAIQNGYIELYTLLDWTNPGRIGTPRQWKGFVEKPLLVGQSAKASEEEIAKSMQVAIILRDKIMPRFFLRRTKEIIKDQLPQKIDQVVFCPLSDIQISVYKRILETPAVQNLIHKDDDCSCGSGKKQKDCCVPYEPADVLRYMSILLKLSNHLALILPSPTDSKEQVLRNRQLSEIAFPDGAPMYVEATMNPKYCGKWLTLKLLLEKWRKDPTNKVLIFTKSVKLIEMLEHLLKVRSYTFVKLDGSTKQETRMEYVDQFQNDLNVYIFLISTLAGGTGLNLTKANKVVIFDPNWNPAHDLQAMDRAFRLGQTRDVEVYRLLGGGSLEEQIYGRQLYKQQQMAIGYEASVQTRYFDGVQGDAQRQGELFGIKNMFKLNEGLSTKMTIEKANIAELDWALANMNPEKKRKMSDEQKKLFDAEKSESHKDDGLHGLTALFFDDEAMPVISAKPVSEAEKILAAAGVQYSHRNDHILAPSKIGEVRAKNVLAKRKKRTSVKSKPRTSASRSARKDQQTIERRSSWPPIRHGVHHRTTKVVPPKTDRTPGPQRIDEPSALNPAWTPEETRANRQRALIEIGWLKSPDDMPAFALNLINQAEDARANILCMLDEHAIKHPPELSSD</sequence>
<feature type="compositionally biased region" description="Acidic residues" evidence="6">
    <location>
        <begin position="112"/>
        <end position="135"/>
    </location>
</feature>
<name>A0AA39Q849_9AGAR</name>
<dbReference type="SMART" id="SM00490">
    <property type="entry name" value="HELICc"/>
    <property type="match status" value="1"/>
</dbReference>
<dbReference type="Pfam" id="PF00176">
    <property type="entry name" value="SNF2-rel_dom"/>
    <property type="match status" value="1"/>
</dbReference>
<dbReference type="GO" id="GO:0005634">
    <property type="term" value="C:nucleus"/>
    <property type="evidence" value="ECO:0007669"/>
    <property type="project" value="UniProtKB-SubCell"/>
</dbReference>
<keyword evidence="4" id="KW-0067">ATP-binding</keyword>
<evidence type="ECO:0000259" key="7">
    <source>
        <dbReference type="PROSITE" id="PS51192"/>
    </source>
</evidence>
<evidence type="ECO:0000256" key="1">
    <source>
        <dbReference type="ARBA" id="ARBA00004123"/>
    </source>
</evidence>
<dbReference type="InterPro" id="IPR050496">
    <property type="entry name" value="SNF2_RAD54_helicase_repair"/>
</dbReference>
<feature type="compositionally biased region" description="Acidic residues" evidence="6">
    <location>
        <begin position="193"/>
        <end position="203"/>
    </location>
</feature>
<feature type="domain" description="Helicase ATP-binding" evidence="7">
    <location>
        <begin position="298"/>
        <end position="493"/>
    </location>
</feature>
<dbReference type="Gene3D" id="3.40.50.10810">
    <property type="entry name" value="Tandem AAA-ATPase domain"/>
    <property type="match status" value="1"/>
</dbReference>
<dbReference type="AlphaFoldDB" id="A0AA39Q849"/>
<gene>
    <name evidence="9" type="ORF">EDD18DRAFT_1159166</name>
</gene>
<evidence type="ECO:0000313" key="9">
    <source>
        <dbReference type="EMBL" id="KAK0497746.1"/>
    </source>
</evidence>
<dbReference type="PANTHER" id="PTHR45629">
    <property type="entry name" value="SNF2/RAD54 FAMILY MEMBER"/>
    <property type="match status" value="1"/>
</dbReference>
<dbReference type="SMART" id="SM00487">
    <property type="entry name" value="DEXDc"/>
    <property type="match status" value="1"/>
</dbReference>
<dbReference type="Pfam" id="PF00271">
    <property type="entry name" value="Helicase_C"/>
    <property type="match status" value="1"/>
</dbReference>
<evidence type="ECO:0000256" key="6">
    <source>
        <dbReference type="SAM" id="MobiDB-lite"/>
    </source>
</evidence>
<dbReference type="Proteomes" id="UP001175228">
    <property type="component" value="Unassembled WGS sequence"/>
</dbReference>
<feature type="compositionally biased region" description="Acidic residues" evidence="6">
    <location>
        <begin position="158"/>
        <end position="173"/>
    </location>
</feature>
<keyword evidence="3" id="KW-0378">Hydrolase</keyword>
<accession>A0AA39Q849</accession>
<feature type="domain" description="Helicase C-terminal" evidence="8">
    <location>
        <begin position="673"/>
        <end position="828"/>
    </location>
</feature>
<dbReference type="InterPro" id="IPR049730">
    <property type="entry name" value="SNF2/RAD54-like_C"/>
</dbReference>
<feature type="region of interest" description="Disordered" evidence="6">
    <location>
        <begin position="958"/>
        <end position="1036"/>
    </location>
</feature>
<evidence type="ECO:0000259" key="8">
    <source>
        <dbReference type="PROSITE" id="PS51194"/>
    </source>
</evidence>
<evidence type="ECO:0000256" key="4">
    <source>
        <dbReference type="ARBA" id="ARBA00022840"/>
    </source>
</evidence>
<proteinExistence type="predicted"/>
<reference evidence="9" key="1">
    <citation type="submission" date="2023-06" db="EMBL/GenBank/DDBJ databases">
        <authorList>
            <consortium name="Lawrence Berkeley National Laboratory"/>
            <person name="Ahrendt S."/>
            <person name="Sahu N."/>
            <person name="Indic B."/>
            <person name="Wong-Bajracharya J."/>
            <person name="Merenyi Z."/>
            <person name="Ke H.-M."/>
            <person name="Monk M."/>
            <person name="Kocsube S."/>
            <person name="Drula E."/>
            <person name="Lipzen A."/>
            <person name="Balint B."/>
            <person name="Henrissat B."/>
            <person name="Andreopoulos B."/>
            <person name="Martin F.M."/>
            <person name="Harder C.B."/>
            <person name="Rigling D."/>
            <person name="Ford K.L."/>
            <person name="Foster G.D."/>
            <person name="Pangilinan J."/>
            <person name="Papanicolaou A."/>
            <person name="Barry K."/>
            <person name="LaButti K."/>
            <person name="Viragh M."/>
            <person name="Koriabine M."/>
            <person name="Yan M."/>
            <person name="Riley R."/>
            <person name="Champramary S."/>
            <person name="Plett K.L."/>
            <person name="Tsai I.J."/>
            <person name="Slot J."/>
            <person name="Sipos G."/>
            <person name="Plett J."/>
            <person name="Nagy L.G."/>
            <person name="Grigoriev I.V."/>
        </authorList>
    </citation>
    <scope>NUCLEOTIDE SEQUENCE</scope>
    <source>
        <strain evidence="9">HWK02</strain>
    </source>
</reference>
<dbReference type="InterPro" id="IPR000330">
    <property type="entry name" value="SNF2_N"/>
</dbReference>
<dbReference type="InterPro" id="IPR001650">
    <property type="entry name" value="Helicase_C-like"/>
</dbReference>
<keyword evidence="2" id="KW-0547">Nucleotide-binding</keyword>
<dbReference type="InterPro" id="IPR027417">
    <property type="entry name" value="P-loop_NTPase"/>
</dbReference>
<dbReference type="InterPro" id="IPR038718">
    <property type="entry name" value="SNF2-like_sf"/>
</dbReference>